<dbReference type="Proteomes" id="UP001060012">
    <property type="component" value="Chromosome"/>
</dbReference>
<dbReference type="InterPro" id="IPR036188">
    <property type="entry name" value="FAD/NAD-bd_sf"/>
</dbReference>
<dbReference type="Gene3D" id="3.50.50.60">
    <property type="entry name" value="FAD/NAD(P)-binding domain"/>
    <property type="match status" value="2"/>
</dbReference>
<keyword evidence="8" id="KW-1185">Reference proteome</keyword>
<comment type="cofactor">
    <cofactor evidence="1">
        <name>FAD</name>
        <dbReference type="ChEBI" id="CHEBI:57692"/>
    </cofactor>
</comment>
<dbReference type="EMBL" id="CP100595">
    <property type="protein sequence ID" value="UTJ07379.1"/>
    <property type="molecule type" value="Genomic_DNA"/>
</dbReference>
<keyword evidence="5" id="KW-0812">Transmembrane</keyword>
<evidence type="ECO:0000256" key="5">
    <source>
        <dbReference type="SAM" id="Phobius"/>
    </source>
</evidence>
<proteinExistence type="inferred from homology"/>
<feature type="domain" description="FAD dependent oxidoreductase" evidence="6">
    <location>
        <begin position="4"/>
        <end position="389"/>
    </location>
</feature>
<keyword evidence="5" id="KW-1133">Transmembrane helix</keyword>
<comment type="similarity">
    <text evidence="2">Belongs to the DadA oxidoreductase family.</text>
</comment>
<gene>
    <name evidence="7" type="ORF">NJU99_04615</name>
</gene>
<feature type="transmembrane region" description="Helical" evidence="5">
    <location>
        <begin position="5"/>
        <end position="21"/>
    </location>
</feature>
<dbReference type="InterPro" id="IPR006076">
    <property type="entry name" value="FAD-dep_OxRdtase"/>
</dbReference>
<sequence length="426" mass="48773">MKRDIVIIGGGIIGLMSAYFLQKAGRKVTLIDENDITNSTSFGNAGLLSAFDKAPLSHPGVVGETIKMMMKGESPVKLHPKFDYQLIKWLLSFVKNANEERLKKTLILFEKYGQDTIDLYKQLQKEEGLDFDFHHTGMLSVFTEQDTYDKKLKQYNYEDSKRFEVLTKSRLEEYLPCASSDVKGAILFKKNAHLDPQRVMLEMKRYLMENGVEFILNEKIEDISFSDDKVISVSSKSATYEANTFIMATGYQTLLAKRRKKQLLMTPAKGYSITFEMPEELRPKTSCLFNDLFIVMTPRRGDVRLTSKLELGSSNPAIVKAQIDSIKENFKKYTKPFEMKNIKEWSGFRPLTPNDRPLFGKDEEYDNLVYAMGLGWLGMTFAPSIAKTLENLIVNDLKNEEDDDVLLFSGFYQGESPKKHLFCLIN</sequence>
<dbReference type="RefSeq" id="WP_254577556.1">
    <property type="nucleotide sequence ID" value="NZ_CP100595.1"/>
</dbReference>
<evidence type="ECO:0000313" key="8">
    <source>
        <dbReference type="Proteomes" id="UP001060012"/>
    </source>
</evidence>
<evidence type="ECO:0000256" key="1">
    <source>
        <dbReference type="ARBA" id="ARBA00001974"/>
    </source>
</evidence>
<evidence type="ECO:0000256" key="3">
    <source>
        <dbReference type="ARBA" id="ARBA00022630"/>
    </source>
</evidence>
<keyword evidence="3" id="KW-0285">Flavoprotein</keyword>
<dbReference type="PANTHER" id="PTHR13847">
    <property type="entry name" value="SARCOSINE DEHYDROGENASE-RELATED"/>
    <property type="match status" value="1"/>
</dbReference>
<evidence type="ECO:0000256" key="2">
    <source>
        <dbReference type="ARBA" id="ARBA00009410"/>
    </source>
</evidence>
<name>A0ABY5E5D5_9BACT</name>
<evidence type="ECO:0000259" key="6">
    <source>
        <dbReference type="Pfam" id="PF01266"/>
    </source>
</evidence>
<keyword evidence="5" id="KW-0472">Membrane</keyword>
<keyword evidence="4" id="KW-0560">Oxidoreductase</keyword>
<dbReference type="PANTHER" id="PTHR13847:SF286">
    <property type="entry name" value="D-AMINO ACID DEHYDROGENASE"/>
    <property type="match status" value="1"/>
</dbReference>
<dbReference type="Pfam" id="PF01266">
    <property type="entry name" value="DAO"/>
    <property type="match status" value="1"/>
</dbReference>
<dbReference type="Gene3D" id="3.30.9.10">
    <property type="entry name" value="D-Amino Acid Oxidase, subunit A, domain 2"/>
    <property type="match status" value="1"/>
</dbReference>
<dbReference type="SUPFAM" id="SSF51905">
    <property type="entry name" value="FAD/NAD(P)-binding domain"/>
    <property type="match status" value="1"/>
</dbReference>
<protein>
    <submittedName>
        <fullName evidence="7">FAD-binding oxidoreductase</fullName>
    </submittedName>
</protein>
<organism evidence="7 8">
    <name type="scientific">Arcobacter roscoffensis</name>
    <dbReference type="NCBI Taxonomy" id="2961520"/>
    <lineage>
        <taxon>Bacteria</taxon>
        <taxon>Pseudomonadati</taxon>
        <taxon>Campylobacterota</taxon>
        <taxon>Epsilonproteobacteria</taxon>
        <taxon>Campylobacterales</taxon>
        <taxon>Arcobacteraceae</taxon>
        <taxon>Arcobacter</taxon>
    </lineage>
</organism>
<evidence type="ECO:0000313" key="7">
    <source>
        <dbReference type="EMBL" id="UTJ07379.1"/>
    </source>
</evidence>
<evidence type="ECO:0000256" key="4">
    <source>
        <dbReference type="ARBA" id="ARBA00023002"/>
    </source>
</evidence>
<accession>A0ABY5E5D5</accession>
<reference evidence="7" key="1">
    <citation type="submission" date="2022-07" db="EMBL/GenBank/DDBJ databases">
        <title>Arcobacter roscoffensis sp. nov., a marine bacterium isolated from coastal seawater collected from Roscoff, France.</title>
        <authorList>
            <person name="Pascual J."/>
            <person name="Lepeaux C."/>
            <person name="Methner A."/>
            <person name="Overmann J."/>
        </authorList>
    </citation>
    <scope>NUCLEOTIDE SEQUENCE</scope>
    <source>
        <strain evidence="7">ARW1-2F2</strain>
    </source>
</reference>